<dbReference type="RefSeq" id="XP_031022469.1">
    <property type="nucleotide sequence ID" value="XM_031171556.1"/>
</dbReference>
<feature type="active site" description="Proton donor" evidence="4">
    <location>
        <position position="168"/>
    </location>
</feature>
<dbReference type="PANTHER" id="PTHR40079:SF4">
    <property type="entry name" value="GH26 DOMAIN-CONTAINING PROTEIN-RELATED"/>
    <property type="match status" value="1"/>
</dbReference>
<comment type="similarity">
    <text evidence="1 4">Belongs to the glycosyl hydrolase 26 family.</text>
</comment>
<dbReference type="GO" id="GO:0016985">
    <property type="term" value="F:mannan endo-1,4-beta-mannosidase activity"/>
    <property type="evidence" value="ECO:0007669"/>
    <property type="project" value="InterPro"/>
</dbReference>
<evidence type="ECO:0000256" key="2">
    <source>
        <dbReference type="ARBA" id="ARBA00022801"/>
    </source>
</evidence>
<name>A0A507BVE4_9FUNG</name>
<keyword evidence="3 4" id="KW-0326">Glycosidase</keyword>
<dbReference type="Proteomes" id="UP000319731">
    <property type="component" value="Unassembled WGS sequence"/>
</dbReference>
<evidence type="ECO:0000256" key="4">
    <source>
        <dbReference type="PROSITE-ProRule" id="PRU01100"/>
    </source>
</evidence>
<dbReference type="GO" id="GO:0006080">
    <property type="term" value="P:substituted mannan metabolic process"/>
    <property type="evidence" value="ECO:0007669"/>
    <property type="project" value="InterPro"/>
</dbReference>
<dbReference type="STRING" id="1806994.A0A507BVE4"/>
<dbReference type="GeneID" id="42006853"/>
<feature type="active site" description="Nucleophile" evidence="4">
    <location>
        <position position="324"/>
    </location>
</feature>
<evidence type="ECO:0000313" key="7">
    <source>
        <dbReference type="Proteomes" id="UP000319731"/>
    </source>
</evidence>
<evidence type="ECO:0000259" key="5">
    <source>
        <dbReference type="PROSITE" id="PS51764"/>
    </source>
</evidence>
<dbReference type="InterPro" id="IPR000805">
    <property type="entry name" value="Glyco_hydro_26"/>
</dbReference>
<organism evidence="6 7">
    <name type="scientific">Synchytrium microbalum</name>
    <dbReference type="NCBI Taxonomy" id="1806994"/>
    <lineage>
        <taxon>Eukaryota</taxon>
        <taxon>Fungi</taxon>
        <taxon>Fungi incertae sedis</taxon>
        <taxon>Chytridiomycota</taxon>
        <taxon>Chytridiomycota incertae sedis</taxon>
        <taxon>Chytridiomycetes</taxon>
        <taxon>Synchytriales</taxon>
        <taxon>Synchytriaceae</taxon>
        <taxon>Synchytrium</taxon>
    </lineage>
</organism>
<dbReference type="InterPro" id="IPR017853">
    <property type="entry name" value="GH"/>
</dbReference>
<protein>
    <recommendedName>
        <fullName evidence="5">GH26 domain-containing protein</fullName>
    </recommendedName>
</protein>
<accession>A0A507BVE4</accession>
<dbReference type="OrthoDB" id="428177at2759"/>
<sequence>MGMSLGGLSFLSYSIYIRHVYILAHPSNSTTPWIFAINGTDPTCWRPVTSTIAIASGRVEPPDKTTMFGMSLNWQIDNVTLASKRMGGVYKPVVFNSFITLTPTDFQVDIMNWQAQQVGSVNGIFEITLQPSVRMSLIPDATLQAVAKQMAIMNGYYGVPVILRYGHEMNGAWMPYGQHPTEYIASFRALATYVHAATNMTAMMWAPNAGLYYPYGAVVNASSPDFAVLDSNNDGAFNVLDDPYLPYFPGAGYVDWVGLSMYQYHQNSTAASDYLNANVPVGPCFIRDYISGTLNCQPRSSNTSNRDFYTNFAVAYNKPFALPESGSAYATNATNVVAQTVDEVTMKTAWWTSILTLIPGSAVNPVYPLLKLVVNFEEAKAEAETSTLWQNRDYRISYNPSVVTSLTTSLFPPATRMLFGSQLSYQCGGQVLVTKAGPSSS</sequence>
<proteinExistence type="inferred from homology"/>
<feature type="domain" description="GH26" evidence="5">
    <location>
        <begin position="49"/>
        <end position="389"/>
    </location>
</feature>
<keyword evidence="2 4" id="KW-0378">Hydrolase</keyword>
<dbReference type="InterPro" id="IPR022790">
    <property type="entry name" value="GH26_dom"/>
</dbReference>
<reference evidence="6 7" key="1">
    <citation type="journal article" date="2019" name="Sci. Rep.">
        <title>Comparative genomics of chytrid fungi reveal insights into the obligate biotrophic and pathogenic lifestyle of Synchytrium endobioticum.</title>
        <authorList>
            <person name="van de Vossenberg B.T.L.H."/>
            <person name="Warris S."/>
            <person name="Nguyen H.D.T."/>
            <person name="van Gent-Pelzer M.P.E."/>
            <person name="Joly D.L."/>
            <person name="van de Geest H.C."/>
            <person name="Bonants P.J.M."/>
            <person name="Smith D.S."/>
            <person name="Levesque C.A."/>
            <person name="van der Lee T.A.J."/>
        </authorList>
    </citation>
    <scope>NUCLEOTIDE SEQUENCE [LARGE SCALE GENOMIC DNA]</scope>
    <source>
        <strain evidence="6 7">JEL517</strain>
    </source>
</reference>
<dbReference type="EMBL" id="QEAO01000053">
    <property type="protein sequence ID" value="TPX30919.1"/>
    <property type="molecule type" value="Genomic_DNA"/>
</dbReference>
<dbReference type="AlphaFoldDB" id="A0A507BVE4"/>
<dbReference type="PANTHER" id="PTHR40079">
    <property type="entry name" value="MANNAN ENDO-1,4-BETA-MANNOSIDASE E-RELATED"/>
    <property type="match status" value="1"/>
</dbReference>
<evidence type="ECO:0000256" key="1">
    <source>
        <dbReference type="ARBA" id="ARBA00007754"/>
    </source>
</evidence>
<dbReference type="SUPFAM" id="SSF51445">
    <property type="entry name" value="(Trans)glycosidases"/>
    <property type="match status" value="1"/>
</dbReference>
<comment type="caution">
    <text evidence="6">The sequence shown here is derived from an EMBL/GenBank/DDBJ whole genome shotgun (WGS) entry which is preliminary data.</text>
</comment>
<gene>
    <name evidence="6" type="ORF">SmJEL517_g05630</name>
</gene>
<keyword evidence="7" id="KW-1185">Reference proteome</keyword>
<dbReference type="Gene3D" id="3.20.20.80">
    <property type="entry name" value="Glycosidases"/>
    <property type="match status" value="1"/>
</dbReference>
<evidence type="ECO:0000256" key="3">
    <source>
        <dbReference type="ARBA" id="ARBA00023295"/>
    </source>
</evidence>
<evidence type="ECO:0000313" key="6">
    <source>
        <dbReference type="EMBL" id="TPX30919.1"/>
    </source>
</evidence>
<dbReference type="Pfam" id="PF02156">
    <property type="entry name" value="Glyco_hydro_26"/>
    <property type="match status" value="1"/>
</dbReference>
<dbReference type="PROSITE" id="PS51764">
    <property type="entry name" value="GH26"/>
    <property type="match status" value="1"/>
</dbReference>